<comment type="caution">
    <text evidence="1">The sequence shown here is derived from an EMBL/GenBank/DDBJ whole genome shotgun (WGS) entry which is preliminary data.</text>
</comment>
<name>A0A1Y0XS76_BACLI</name>
<dbReference type="Proteomes" id="UP000435910">
    <property type="component" value="Unassembled WGS sequence"/>
</dbReference>
<dbReference type="EMBL" id="NILC01000029">
    <property type="protein sequence ID" value="TWL22409.1"/>
    <property type="molecule type" value="Genomic_DNA"/>
</dbReference>
<evidence type="ECO:0000313" key="2">
    <source>
        <dbReference type="Proteomes" id="UP000435910"/>
    </source>
</evidence>
<protein>
    <submittedName>
        <fullName evidence="1">Uncharacterized protein</fullName>
    </submittedName>
</protein>
<sequence length="107" mass="12710">MKEALYIKFSMILFHFRNNHVHFLFKKCYHLVVKNTACFEIAGFREFQTENSKTNTKGESLFADLFVHKFTNYKKGLPSKNSTSLIEKENWLCRKQSIKQLIKQTNL</sequence>
<gene>
    <name evidence="1" type="ORF">CHCC16736_3878</name>
</gene>
<proteinExistence type="predicted"/>
<evidence type="ECO:0000313" key="1">
    <source>
        <dbReference type="EMBL" id="TWL22409.1"/>
    </source>
</evidence>
<dbReference type="AlphaFoldDB" id="A0A1Y0XS76"/>
<accession>A0A1Y0XS76</accession>
<organism evidence="1 2">
    <name type="scientific">Bacillus licheniformis</name>
    <dbReference type="NCBI Taxonomy" id="1402"/>
    <lineage>
        <taxon>Bacteria</taxon>
        <taxon>Bacillati</taxon>
        <taxon>Bacillota</taxon>
        <taxon>Bacilli</taxon>
        <taxon>Bacillales</taxon>
        <taxon>Bacillaceae</taxon>
        <taxon>Bacillus</taxon>
    </lineage>
</organism>
<reference evidence="1 2" key="1">
    <citation type="submission" date="2019-06" db="EMBL/GenBank/DDBJ databases">
        <title>Genome sequence analysis of &gt;100 Bacillus licheniformis strains suggests intrinsic resistance to this species.</title>
        <authorList>
            <person name="Wels M."/>
            <person name="Siezen R.J."/>
            <person name="Johansen E."/>
            <person name="Stuer-Lauridsen B."/>
            <person name="Bjerre K."/>
            <person name="Nielsen B.K.K."/>
        </authorList>
    </citation>
    <scope>NUCLEOTIDE SEQUENCE [LARGE SCALE GENOMIC DNA]</scope>
    <source>
        <strain evidence="1 2">BAC-16736</strain>
    </source>
</reference>